<evidence type="ECO:0000313" key="5">
    <source>
        <dbReference type="EMBL" id="KAK2995659.1"/>
    </source>
</evidence>
<gene>
    <name evidence="5" type="ORF">RJ640_013616</name>
</gene>
<dbReference type="AlphaFoldDB" id="A0AA88RT15"/>
<evidence type="ECO:0000313" key="6">
    <source>
        <dbReference type="Proteomes" id="UP001187471"/>
    </source>
</evidence>
<evidence type="ECO:0000259" key="4">
    <source>
        <dbReference type="Pfam" id="PF13302"/>
    </source>
</evidence>
<dbReference type="Pfam" id="PF13302">
    <property type="entry name" value="Acetyltransf_3"/>
    <property type="match status" value="1"/>
</dbReference>
<feature type="domain" description="N-acetyltransferase" evidence="4">
    <location>
        <begin position="174"/>
        <end position="223"/>
    </location>
</feature>
<protein>
    <recommendedName>
        <fullName evidence="4">N-acetyltransferase domain-containing protein</fullName>
    </recommendedName>
</protein>
<evidence type="ECO:0000256" key="2">
    <source>
        <dbReference type="ARBA" id="ARBA00022679"/>
    </source>
</evidence>
<name>A0AA88RT15_9ASTE</name>
<dbReference type="EMBL" id="JAVXUO010000080">
    <property type="protein sequence ID" value="KAK2995659.1"/>
    <property type="molecule type" value="Genomic_DNA"/>
</dbReference>
<evidence type="ECO:0000256" key="3">
    <source>
        <dbReference type="ARBA" id="ARBA00023315"/>
    </source>
</evidence>
<reference evidence="5" key="1">
    <citation type="submission" date="2022-12" db="EMBL/GenBank/DDBJ databases">
        <title>Draft genome assemblies for two species of Escallonia (Escalloniales).</title>
        <authorList>
            <person name="Chanderbali A."/>
            <person name="Dervinis C."/>
            <person name="Anghel I."/>
            <person name="Soltis D."/>
            <person name="Soltis P."/>
            <person name="Zapata F."/>
        </authorList>
    </citation>
    <scope>NUCLEOTIDE SEQUENCE</scope>
    <source>
        <strain evidence="5">UCBG92.1500</strain>
        <tissue evidence="5">Leaf</tissue>
    </source>
</reference>
<keyword evidence="2" id="KW-0808">Transferase</keyword>
<accession>A0AA88RT15</accession>
<dbReference type="Proteomes" id="UP001187471">
    <property type="component" value="Unassembled WGS sequence"/>
</dbReference>
<dbReference type="PANTHER" id="PTHR13256">
    <property type="entry name" value="N-ACETYLTRANSFERASE 9"/>
    <property type="match status" value="1"/>
</dbReference>
<keyword evidence="6" id="KW-1185">Reference proteome</keyword>
<organism evidence="5 6">
    <name type="scientific">Escallonia rubra</name>
    <dbReference type="NCBI Taxonomy" id="112253"/>
    <lineage>
        <taxon>Eukaryota</taxon>
        <taxon>Viridiplantae</taxon>
        <taxon>Streptophyta</taxon>
        <taxon>Embryophyta</taxon>
        <taxon>Tracheophyta</taxon>
        <taxon>Spermatophyta</taxon>
        <taxon>Magnoliopsida</taxon>
        <taxon>eudicotyledons</taxon>
        <taxon>Gunneridae</taxon>
        <taxon>Pentapetalae</taxon>
        <taxon>asterids</taxon>
        <taxon>campanulids</taxon>
        <taxon>Escalloniales</taxon>
        <taxon>Escalloniaceae</taxon>
        <taxon>Escallonia</taxon>
    </lineage>
</organism>
<evidence type="ECO:0000256" key="1">
    <source>
        <dbReference type="ARBA" id="ARBA00009342"/>
    </source>
</evidence>
<proteinExistence type="inferred from homology"/>
<dbReference type="InterPro" id="IPR039135">
    <property type="entry name" value="NAT9-like"/>
</dbReference>
<dbReference type="SUPFAM" id="SSF55729">
    <property type="entry name" value="Acyl-CoA N-acyltransferases (Nat)"/>
    <property type="match status" value="1"/>
</dbReference>
<dbReference type="Gene3D" id="3.40.630.30">
    <property type="match status" value="1"/>
</dbReference>
<comment type="similarity">
    <text evidence="1">Belongs to the acetyltransferase family. GNAT subfamily.</text>
</comment>
<dbReference type="GO" id="GO:0008080">
    <property type="term" value="F:N-acetyltransferase activity"/>
    <property type="evidence" value="ECO:0007669"/>
    <property type="project" value="InterPro"/>
</dbReference>
<dbReference type="InterPro" id="IPR016181">
    <property type="entry name" value="Acyl_CoA_acyltransferase"/>
</dbReference>
<dbReference type="PANTHER" id="PTHR13256:SF16">
    <property type="entry name" value="ALPHA_BETA-TUBULIN-N-ACETYLTRANSFERASE 9"/>
    <property type="match status" value="1"/>
</dbReference>
<comment type="caution">
    <text evidence="5">The sequence shown here is derived from an EMBL/GenBank/DDBJ whole genome shotgun (WGS) entry which is preliminary data.</text>
</comment>
<keyword evidence="3" id="KW-0012">Acyltransferase</keyword>
<sequence length="237" mass="27204">MKVSLEGRKVILVPYVKEHVPKYHQWMQDPALLAATGSEPLTLDQEYQMQLSWTQDPFKQTFIILEKEFVEGGFVPGDPFVEGAWEEIGGEGPPAWTPAACVYAMVGDVNLYMNDLDDSHMAEIEIMIAEPKRYCGFLPILNLRHYDRAFSFLVYVPHSLYGLWKVSYFFLYLYHSRGKGLGKESCLMMMVFAIENLGINVFRAKIGESNEASLHMFRKMGFVDASYSEIFKEVRLL</sequence>
<dbReference type="InterPro" id="IPR000182">
    <property type="entry name" value="GNAT_dom"/>
</dbReference>